<dbReference type="AlphaFoldDB" id="A0A6J4JQD1"/>
<accession>A0A6J4JQD1</accession>
<feature type="region of interest" description="Disordered" evidence="1">
    <location>
        <begin position="1"/>
        <end position="89"/>
    </location>
</feature>
<gene>
    <name evidence="2" type="ORF">AVDCRST_MAG48-30</name>
</gene>
<proteinExistence type="predicted"/>
<feature type="compositionally biased region" description="Basic and acidic residues" evidence="1">
    <location>
        <begin position="1"/>
        <end position="14"/>
    </location>
</feature>
<organism evidence="2">
    <name type="scientific">uncultured Friedmanniella sp</name>
    <dbReference type="NCBI Taxonomy" id="335381"/>
    <lineage>
        <taxon>Bacteria</taxon>
        <taxon>Bacillati</taxon>
        <taxon>Actinomycetota</taxon>
        <taxon>Actinomycetes</taxon>
        <taxon>Propionibacteriales</taxon>
        <taxon>Nocardioidaceae</taxon>
        <taxon>Friedmanniella</taxon>
        <taxon>environmental samples</taxon>
    </lineage>
</organism>
<protein>
    <submittedName>
        <fullName evidence="2">Uncharacterized protein</fullName>
    </submittedName>
</protein>
<feature type="compositionally biased region" description="Basic and acidic residues" evidence="1">
    <location>
        <begin position="47"/>
        <end position="70"/>
    </location>
</feature>
<evidence type="ECO:0000313" key="2">
    <source>
        <dbReference type="EMBL" id="CAA9284697.1"/>
    </source>
</evidence>
<sequence length="89" mass="10055">ARVENPQVHRREEASGPPGGQAGQGQGPVEPSVGTADLHHRRPAGRHLADRLLRGRTEHPLHERPRQLEHPHRHGRHGRRVRHRHALAL</sequence>
<feature type="compositionally biased region" description="Basic residues" evidence="1">
    <location>
        <begin position="71"/>
        <end position="89"/>
    </location>
</feature>
<reference evidence="2" key="1">
    <citation type="submission" date="2020-02" db="EMBL/GenBank/DDBJ databases">
        <authorList>
            <person name="Meier V. D."/>
        </authorList>
    </citation>
    <scope>NUCLEOTIDE SEQUENCE</scope>
    <source>
        <strain evidence="2">AVDCRST_MAG48</strain>
    </source>
</reference>
<feature type="non-terminal residue" evidence="2">
    <location>
        <position position="1"/>
    </location>
</feature>
<feature type="compositionally biased region" description="Gly residues" evidence="1">
    <location>
        <begin position="17"/>
        <end position="26"/>
    </location>
</feature>
<evidence type="ECO:0000256" key="1">
    <source>
        <dbReference type="SAM" id="MobiDB-lite"/>
    </source>
</evidence>
<name>A0A6J4JQD1_9ACTN</name>
<dbReference type="EMBL" id="CADCTS010000004">
    <property type="protein sequence ID" value="CAA9284697.1"/>
    <property type="molecule type" value="Genomic_DNA"/>
</dbReference>
<feature type="non-terminal residue" evidence="2">
    <location>
        <position position="89"/>
    </location>
</feature>